<name>A0A6J7WPU1_9CAUD</name>
<dbReference type="EMBL" id="LR798277">
    <property type="protein sequence ID" value="CAB5220009.1"/>
    <property type="molecule type" value="Genomic_DNA"/>
</dbReference>
<gene>
    <name evidence="1" type="ORF">UFOVP237_53</name>
</gene>
<reference evidence="1" key="1">
    <citation type="submission" date="2020-05" db="EMBL/GenBank/DDBJ databases">
        <authorList>
            <person name="Chiriac C."/>
            <person name="Salcher M."/>
            <person name="Ghai R."/>
            <person name="Kavagutti S V."/>
        </authorList>
    </citation>
    <scope>NUCLEOTIDE SEQUENCE</scope>
</reference>
<organism evidence="1">
    <name type="scientific">uncultured Caudovirales phage</name>
    <dbReference type="NCBI Taxonomy" id="2100421"/>
    <lineage>
        <taxon>Viruses</taxon>
        <taxon>Duplodnaviria</taxon>
        <taxon>Heunggongvirae</taxon>
        <taxon>Uroviricota</taxon>
        <taxon>Caudoviricetes</taxon>
        <taxon>Peduoviridae</taxon>
        <taxon>Maltschvirus</taxon>
        <taxon>Maltschvirus maltsch</taxon>
    </lineage>
</organism>
<evidence type="ECO:0000313" key="1">
    <source>
        <dbReference type="EMBL" id="CAB5220009.1"/>
    </source>
</evidence>
<protein>
    <submittedName>
        <fullName evidence="1">Uncharacterized protein</fullName>
    </submittedName>
</protein>
<accession>A0A6J7WPU1</accession>
<sequence>MDIIERRRKVMEYTKEDLKKDAGLPHLPTDLTYELRMAVTGHRKDDFLSYGYQWTDKPHRLVYDACREIERQADEIERLRGIINDDRLEGAADEIERLRKEVERIADLTERWPDFLISQVNEIARAALKEGE</sequence>
<proteinExistence type="predicted"/>